<accession>A0ABN0Q2E5</accession>
<dbReference type="Proteomes" id="UP000017834">
    <property type="component" value="Unassembled WGS sequence"/>
</dbReference>
<proteinExistence type="predicted"/>
<reference evidence="1 2" key="1">
    <citation type="journal article" date="2014" name="Genome Announc.">
        <title>Draft Genome Sequence of Enterobacter cloacae Strain S611.</title>
        <authorList>
            <person name="Wang D."/>
            <person name="Han C.S."/>
            <person name="Dichosa A.E."/>
            <person name="Gleasner C.D."/>
            <person name="Johnson S.L."/>
            <person name="Daligault H.E."/>
            <person name="Davenport K.W."/>
            <person name="Li P.E."/>
            <person name="Pierson E.A."/>
            <person name="Pierson L.S.III."/>
        </authorList>
    </citation>
    <scope>NUCLEOTIDE SEQUENCE [LARGE SCALE GENOMIC DNA]</scope>
    <source>
        <strain evidence="1 2">S611</strain>
    </source>
</reference>
<comment type="caution">
    <text evidence="1">The sequence shown here is derived from an EMBL/GenBank/DDBJ whole genome shotgun (WGS) entry which is preliminary data.</text>
</comment>
<evidence type="ECO:0000313" key="2">
    <source>
        <dbReference type="Proteomes" id="UP000017834"/>
    </source>
</evidence>
<dbReference type="EMBL" id="AXOM01000053">
    <property type="protein sequence ID" value="ESS56062.1"/>
    <property type="molecule type" value="Genomic_DNA"/>
</dbReference>
<protein>
    <submittedName>
        <fullName evidence="1">Uncharacterized protein</fullName>
    </submittedName>
</protein>
<gene>
    <name evidence="1" type="ORF">EDP2_2412</name>
</gene>
<evidence type="ECO:0000313" key="1">
    <source>
        <dbReference type="EMBL" id="ESS56062.1"/>
    </source>
</evidence>
<organism evidence="1 2">
    <name type="scientific">Enterobacter cloacae S611</name>
    <dbReference type="NCBI Taxonomy" id="1399146"/>
    <lineage>
        <taxon>Bacteria</taxon>
        <taxon>Pseudomonadati</taxon>
        <taxon>Pseudomonadota</taxon>
        <taxon>Gammaproteobacteria</taxon>
        <taxon>Enterobacterales</taxon>
        <taxon>Enterobacteriaceae</taxon>
        <taxon>Enterobacter</taxon>
        <taxon>Enterobacter cloacae complex</taxon>
    </lineage>
</organism>
<name>A0ABN0Q2E5_ENTCL</name>
<keyword evidence="2" id="KW-1185">Reference proteome</keyword>
<sequence>MCERLVGFGHTVNVFTFLNCSTFVVCSIGKFVRQAQSHGFITAFTSSFNDPTHCQGITTNRTNFNRNLISRTTNAAGLNFNSRAHVFESYFESFQFIFTRALSQGLQRAVYDCFCSRFFTVYHQDIYKFSQQF</sequence>